<reference evidence="9 10" key="2">
    <citation type="journal article" date="2011" name="Stand. Genomic Sci.">
        <title>Complete genome sequence of Isosphaera pallida type strain (IS1B).</title>
        <authorList>
            <consortium name="US DOE Joint Genome Institute (JGI-PGF)"/>
            <person name="Goker M."/>
            <person name="Cleland D."/>
            <person name="Saunders E."/>
            <person name="Lapidus A."/>
            <person name="Nolan M."/>
            <person name="Lucas S."/>
            <person name="Hammon N."/>
            <person name="Deshpande S."/>
            <person name="Cheng J.F."/>
            <person name="Tapia R."/>
            <person name="Han C."/>
            <person name="Goodwin L."/>
            <person name="Pitluck S."/>
            <person name="Liolios K."/>
            <person name="Pagani I."/>
            <person name="Ivanova N."/>
            <person name="Mavromatis K."/>
            <person name="Pati A."/>
            <person name="Chen A."/>
            <person name="Palaniappan K."/>
            <person name="Land M."/>
            <person name="Hauser L."/>
            <person name="Chang Y.J."/>
            <person name="Jeffries C.D."/>
            <person name="Detter J.C."/>
            <person name="Beck B."/>
            <person name="Woyke T."/>
            <person name="Bristow J."/>
            <person name="Eisen J.A."/>
            <person name="Markowitz V."/>
            <person name="Hugenholtz P."/>
            <person name="Kyrpides N.C."/>
            <person name="Klenk H.P."/>
        </authorList>
    </citation>
    <scope>NUCLEOTIDE SEQUENCE [LARGE SCALE GENOMIC DNA]</scope>
    <source>
        <strain evidence="10">ATCC 43644 / DSM 9630 / IS1B</strain>
    </source>
</reference>
<dbReference type="OrthoDB" id="9805492at2"/>
<comment type="subcellular location">
    <subcellularLocation>
        <location evidence="1">Cytoplasm</location>
    </subcellularLocation>
</comment>
<evidence type="ECO:0000256" key="2">
    <source>
        <dbReference type="ARBA" id="ARBA00022490"/>
    </source>
</evidence>
<feature type="compositionally biased region" description="Polar residues" evidence="6">
    <location>
        <begin position="1"/>
        <end position="12"/>
    </location>
</feature>
<feature type="compositionally biased region" description="Low complexity" evidence="6">
    <location>
        <begin position="13"/>
        <end position="26"/>
    </location>
</feature>
<dbReference type="KEGG" id="ipa:Isop_1962"/>
<evidence type="ECO:0000313" key="9">
    <source>
        <dbReference type="EMBL" id="ADV62542.1"/>
    </source>
</evidence>
<dbReference type="InterPro" id="IPR019614">
    <property type="entry name" value="SAM-dep_methyl-trfase"/>
</dbReference>
<keyword evidence="3 9" id="KW-0489">Methyltransferase</keyword>
<protein>
    <submittedName>
        <fullName evidence="9">Methyltransferase type 11</fullName>
    </submittedName>
</protein>
<dbReference type="GO" id="GO:0005737">
    <property type="term" value="C:cytoplasm"/>
    <property type="evidence" value="ECO:0007669"/>
    <property type="project" value="UniProtKB-SubCell"/>
</dbReference>
<dbReference type="GO" id="GO:0032259">
    <property type="term" value="P:methylation"/>
    <property type="evidence" value="ECO:0007669"/>
    <property type="project" value="UniProtKB-KW"/>
</dbReference>
<name>E8R2P2_ISOPI</name>
<keyword evidence="2" id="KW-0963">Cytoplasm</keyword>
<dbReference type="CDD" id="cd02440">
    <property type="entry name" value="AdoMet_MTases"/>
    <property type="match status" value="1"/>
</dbReference>
<dbReference type="EMBL" id="CP002353">
    <property type="protein sequence ID" value="ADV62542.1"/>
    <property type="molecule type" value="Genomic_DNA"/>
</dbReference>
<accession>E8R2P2</accession>
<evidence type="ECO:0000259" key="7">
    <source>
        <dbReference type="Pfam" id="PF10672"/>
    </source>
</evidence>
<evidence type="ECO:0000256" key="4">
    <source>
        <dbReference type="ARBA" id="ARBA00022679"/>
    </source>
</evidence>
<evidence type="ECO:0000259" key="8">
    <source>
        <dbReference type="Pfam" id="PF17785"/>
    </source>
</evidence>
<organism evidence="9 10">
    <name type="scientific">Isosphaera pallida (strain ATCC 43644 / DSM 9630 / IS1B)</name>
    <dbReference type="NCBI Taxonomy" id="575540"/>
    <lineage>
        <taxon>Bacteria</taxon>
        <taxon>Pseudomonadati</taxon>
        <taxon>Planctomycetota</taxon>
        <taxon>Planctomycetia</taxon>
        <taxon>Isosphaerales</taxon>
        <taxon>Isosphaeraceae</taxon>
        <taxon>Isosphaera</taxon>
    </lineage>
</organism>
<feature type="domain" description="S-adenosylmethionine-dependent methyltransferase" evidence="7">
    <location>
        <begin position="256"/>
        <end position="429"/>
    </location>
</feature>
<proteinExistence type="predicted"/>
<dbReference type="Proteomes" id="UP000008631">
    <property type="component" value="Chromosome"/>
</dbReference>
<dbReference type="Gene3D" id="3.40.50.150">
    <property type="entry name" value="Vaccinia Virus protein VP39"/>
    <property type="match status" value="1"/>
</dbReference>
<dbReference type="STRING" id="575540.Isop_1962"/>
<dbReference type="Gene3D" id="3.30.750.80">
    <property type="entry name" value="RNA methyltransferase domain (HRMD) like"/>
    <property type="match status" value="1"/>
</dbReference>
<keyword evidence="10" id="KW-1185">Reference proteome</keyword>
<dbReference type="GO" id="GO:0003723">
    <property type="term" value="F:RNA binding"/>
    <property type="evidence" value="ECO:0007669"/>
    <property type="project" value="InterPro"/>
</dbReference>
<gene>
    <name evidence="9" type="ordered locus">Isop_1962</name>
</gene>
<dbReference type="PANTHER" id="PTHR42873">
    <property type="entry name" value="RIBOSOMAL RNA LARGE SUBUNIT METHYLTRANSFERASE"/>
    <property type="match status" value="1"/>
</dbReference>
<dbReference type="InterPro" id="IPR029063">
    <property type="entry name" value="SAM-dependent_MTases_sf"/>
</dbReference>
<dbReference type="HOGENOM" id="CLU_014042_0_2_0"/>
<reference key="1">
    <citation type="submission" date="2010-11" db="EMBL/GenBank/DDBJ databases">
        <title>The complete sequence of chromosome of Isophaera pallida ATCC 43644.</title>
        <authorList>
            <consortium name="US DOE Joint Genome Institute (JGI-PGF)"/>
            <person name="Lucas S."/>
            <person name="Copeland A."/>
            <person name="Lapidus A."/>
            <person name="Bruce D."/>
            <person name="Goodwin L."/>
            <person name="Pitluck S."/>
            <person name="Kyrpides N."/>
            <person name="Mavromatis K."/>
            <person name="Pagani I."/>
            <person name="Ivanova N."/>
            <person name="Saunders E."/>
            <person name="Brettin T."/>
            <person name="Detter J.C."/>
            <person name="Han C."/>
            <person name="Tapia R."/>
            <person name="Land M."/>
            <person name="Hauser L."/>
            <person name="Markowitz V."/>
            <person name="Cheng J.-F."/>
            <person name="Hugenholtz P."/>
            <person name="Woyke T."/>
            <person name="Wu D."/>
            <person name="Eisen J.A."/>
        </authorList>
    </citation>
    <scope>NUCLEOTIDE SEQUENCE</scope>
    <source>
        <strain>ATCC 43644</strain>
    </source>
</reference>
<evidence type="ECO:0000256" key="6">
    <source>
        <dbReference type="SAM" id="MobiDB-lite"/>
    </source>
</evidence>
<keyword evidence="4" id="KW-0808">Transferase</keyword>
<dbReference type="GO" id="GO:0008168">
    <property type="term" value="F:methyltransferase activity"/>
    <property type="evidence" value="ECO:0007669"/>
    <property type="project" value="UniProtKB-KW"/>
</dbReference>
<dbReference type="SUPFAM" id="SSF53335">
    <property type="entry name" value="S-adenosyl-L-methionine-dependent methyltransferases"/>
    <property type="match status" value="1"/>
</dbReference>
<dbReference type="PANTHER" id="PTHR42873:SF1">
    <property type="entry name" value="S-ADENOSYLMETHIONINE-DEPENDENT METHYLTRANSFERASE DOMAIN-CONTAINING PROTEIN"/>
    <property type="match status" value="1"/>
</dbReference>
<feature type="region of interest" description="Disordered" evidence="6">
    <location>
        <begin position="1"/>
        <end position="29"/>
    </location>
</feature>
<evidence type="ECO:0000256" key="1">
    <source>
        <dbReference type="ARBA" id="ARBA00004496"/>
    </source>
</evidence>
<dbReference type="Pfam" id="PF10672">
    <property type="entry name" value="Methyltrans_SAM"/>
    <property type="match status" value="1"/>
</dbReference>
<dbReference type="RefSeq" id="WP_013564830.1">
    <property type="nucleotide sequence ID" value="NC_014962.1"/>
</dbReference>
<evidence type="ECO:0000313" key="10">
    <source>
        <dbReference type="Proteomes" id="UP000008631"/>
    </source>
</evidence>
<dbReference type="CDD" id="cd11572">
    <property type="entry name" value="RlmI_M_like"/>
    <property type="match status" value="1"/>
</dbReference>
<feature type="domain" description="RlmI-like PUA" evidence="8">
    <location>
        <begin position="91"/>
        <end position="124"/>
    </location>
</feature>
<dbReference type="AlphaFoldDB" id="E8R2P2"/>
<evidence type="ECO:0000256" key="5">
    <source>
        <dbReference type="ARBA" id="ARBA00022691"/>
    </source>
</evidence>
<dbReference type="eggNOG" id="COG1092">
    <property type="taxonomic scope" value="Bacteria"/>
</dbReference>
<sequence length="476" mass="52243">MSDGSRTQSTSIPPRASRTPAAPALAWPWGTAWPDRPLEFDPARDGDSAGDPPRVLLKAGYGRPFLFTKMVDDRPSPRAMGQQARPGSFRRAATGDLVQLVDRTGRAVGFGLYNAASQIRVRPLVWIDGRGGEAPSDSQTHRPPGRQWWRDRFRRAIALREELLQLHQTTNAFRLIHAEGDGLPGLIVDRFDDILSIEVFSLAVWQRLGPIVAELAQLTGCRHAHVRFDERPARAEGATPQRLATPDAPPRTIAREGSLRMRVDFREGHKTGFFCDQRDNRRRLTAFTAGRNVLDVCCYTGGFALAAKLQGGAAEVQGVDLDEKAIALARENAHLNQVRVSFVQSDAFGYLRQMAVNQRRFGVIVLDPPKLIADRESFEEGRRKYGDLNTLAFPLVEPGGLLVTCSCSGLLSQDDFLSVLRSSARRAGRTAQVLAVTGAGADHPIGLDTPEAAYLKAVWLRVGSDEPLGDDLDTPC</sequence>
<dbReference type="Pfam" id="PF17785">
    <property type="entry name" value="PUA_3"/>
    <property type="match status" value="1"/>
</dbReference>
<dbReference type="InParanoid" id="E8R2P2"/>
<dbReference type="Gene3D" id="2.30.130.10">
    <property type="entry name" value="PUA domain"/>
    <property type="match status" value="1"/>
</dbReference>
<evidence type="ECO:0000256" key="3">
    <source>
        <dbReference type="ARBA" id="ARBA00022603"/>
    </source>
</evidence>
<dbReference type="InterPro" id="IPR036974">
    <property type="entry name" value="PUA_sf"/>
</dbReference>
<keyword evidence="5" id="KW-0949">S-adenosyl-L-methionine</keyword>
<dbReference type="InterPro" id="IPR041532">
    <property type="entry name" value="RlmI-like_PUA"/>
</dbReference>